<dbReference type="GO" id="GO:0004523">
    <property type="term" value="F:RNA-DNA hybrid ribonuclease activity"/>
    <property type="evidence" value="ECO:0007669"/>
    <property type="project" value="InterPro"/>
</dbReference>
<dbReference type="Pfam" id="PF13456">
    <property type="entry name" value="RVT_3"/>
    <property type="match status" value="1"/>
</dbReference>
<dbReference type="InterPro" id="IPR002156">
    <property type="entry name" value="RNaseH_domain"/>
</dbReference>
<feature type="domain" description="RNase H type-1" evidence="2">
    <location>
        <begin position="17"/>
        <end position="139"/>
    </location>
</feature>
<evidence type="ECO:0000259" key="2">
    <source>
        <dbReference type="Pfam" id="PF13456"/>
    </source>
</evidence>
<evidence type="ECO:0000313" key="4">
    <source>
        <dbReference type="Proteomes" id="UP001259832"/>
    </source>
</evidence>
<dbReference type="AlphaFoldDB" id="A0AAD9GVH1"/>
<dbReference type="Gene3D" id="3.30.420.10">
    <property type="entry name" value="Ribonuclease H-like superfamily/Ribonuclease H"/>
    <property type="match status" value="1"/>
</dbReference>
<evidence type="ECO:0000256" key="1">
    <source>
        <dbReference type="SAM" id="MobiDB-lite"/>
    </source>
</evidence>
<sequence length="248" mass="27135">MPVPTVNPEEELWVVSFDGSARVKRGGGSFSAIVWKLPEWKLVKAASRYAENLTVNEAEYNGLLLCFELLEGLTKGRLIICGDSNRVIRQMRGEIDCKAQVLTLLRQKAPVRLREWPDHDLLHVKRAWNASADSLASAALQRESGAAIDQGAYSKDLVTLNRLGEILTSGSEDPTPGISAVTTRREAREGRPLVLDEGSGDVHFGDEIWNVTALIQSATTDTEREQPPGTVTSGQAARRACLETQLAD</sequence>
<gene>
    <name evidence="3" type="ORF">P3T76_003386</name>
</gene>
<name>A0AAD9GVH1_9STRA</name>
<dbReference type="PANTHER" id="PTHR48475:SF1">
    <property type="entry name" value="RNASE H TYPE-1 DOMAIN-CONTAINING PROTEIN"/>
    <property type="match status" value="1"/>
</dbReference>
<dbReference type="Proteomes" id="UP001259832">
    <property type="component" value="Unassembled WGS sequence"/>
</dbReference>
<protein>
    <submittedName>
        <fullName evidence="3">Ribonuclease HI</fullName>
    </submittedName>
</protein>
<evidence type="ECO:0000313" key="3">
    <source>
        <dbReference type="EMBL" id="KAK1944853.1"/>
    </source>
</evidence>
<dbReference type="InterPro" id="IPR012337">
    <property type="entry name" value="RNaseH-like_sf"/>
</dbReference>
<dbReference type="GO" id="GO:0003676">
    <property type="term" value="F:nucleic acid binding"/>
    <property type="evidence" value="ECO:0007669"/>
    <property type="project" value="InterPro"/>
</dbReference>
<dbReference type="SUPFAM" id="SSF53098">
    <property type="entry name" value="Ribonuclease H-like"/>
    <property type="match status" value="1"/>
</dbReference>
<organism evidence="3 4">
    <name type="scientific">Phytophthora citrophthora</name>
    <dbReference type="NCBI Taxonomy" id="4793"/>
    <lineage>
        <taxon>Eukaryota</taxon>
        <taxon>Sar</taxon>
        <taxon>Stramenopiles</taxon>
        <taxon>Oomycota</taxon>
        <taxon>Peronosporomycetes</taxon>
        <taxon>Peronosporales</taxon>
        <taxon>Peronosporaceae</taxon>
        <taxon>Phytophthora</taxon>
    </lineage>
</organism>
<feature type="region of interest" description="Disordered" evidence="1">
    <location>
        <begin position="169"/>
        <end position="197"/>
    </location>
</feature>
<reference evidence="3" key="1">
    <citation type="submission" date="2023-08" db="EMBL/GenBank/DDBJ databases">
        <title>Reference Genome Resource for the Citrus Pathogen Phytophthora citrophthora.</title>
        <authorList>
            <person name="Moller H."/>
            <person name="Coetzee B."/>
            <person name="Rose L.J."/>
            <person name="Van Niekerk J.M."/>
        </authorList>
    </citation>
    <scope>NUCLEOTIDE SEQUENCE</scope>
    <source>
        <strain evidence="3">STE-U-9442</strain>
    </source>
</reference>
<proteinExistence type="predicted"/>
<dbReference type="EMBL" id="JASMQC010000005">
    <property type="protein sequence ID" value="KAK1944853.1"/>
    <property type="molecule type" value="Genomic_DNA"/>
</dbReference>
<comment type="caution">
    <text evidence="3">The sequence shown here is derived from an EMBL/GenBank/DDBJ whole genome shotgun (WGS) entry which is preliminary data.</text>
</comment>
<keyword evidence="4" id="KW-1185">Reference proteome</keyword>
<dbReference type="InterPro" id="IPR036397">
    <property type="entry name" value="RNaseH_sf"/>
</dbReference>
<dbReference type="PANTHER" id="PTHR48475">
    <property type="entry name" value="RIBONUCLEASE H"/>
    <property type="match status" value="1"/>
</dbReference>
<accession>A0AAD9GVH1</accession>